<keyword evidence="1 3" id="KW-0474">Menaquinone biosynthesis</keyword>
<dbReference type="UniPathway" id="UPA00079"/>
<dbReference type="InterPro" id="IPR029058">
    <property type="entry name" value="AB_hydrolase_fold"/>
</dbReference>
<dbReference type="Pfam" id="PF00561">
    <property type="entry name" value="Abhydrolase_1"/>
    <property type="match status" value="1"/>
</dbReference>
<organism evidence="5 6">
    <name type="scientific">Halalkalibacillus sediminis</name>
    <dbReference type="NCBI Taxonomy" id="2018042"/>
    <lineage>
        <taxon>Bacteria</taxon>
        <taxon>Bacillati</taxon>
        <taxon>Bacillota</taxon>
        <taxon>Bacilli</taxon>
        <taxon>Bacillales</taxon>
        <taxon>Bacillaceae</taxon>
        <taxon>Halalkalibacillus</taxon>
    </lineage>
</organism>
<protein>
    <recommendedName>
        <fullName evidence="3">Putative 2-succinyl-6-hydroxy-2,4-cyclohexadiene-1-carboxylate synthase</fullName>
        <shortName evidence="3">SHCHC synthase</shortName>
        <ecNumber evidence="3">4.2.99.20</ecNumber>
    </recommendedName>
</protein>
<comment type="caution">
    <text evidence="5">The sequence shown here is derived from an EMBL/GenBank/DDBJ whole genome shotgun (WGS) entry which is preliminary data.</text>
</comment>
<comment type="subunit">
    <text evidence="3">Monomer.</text>
</comment>
<dbReference type="SUPFAM" id="SSF53474">
    <property type="entry name" value="alpha/beta-Hydrolases"/>
    <property type="match status" value="1"/>
</dbReference>
<evidence type="ECO:0000256" key="2">
    <source>
        <dbReference type="ARBA" id="ARBA00023239"/>
    </source>
</evidence>
<proteinExistence type="inferred from homology"/>
<dbReference type="InterPro" id="IPR000073">
    <property type="entry name" value="AB_hydrolase_1"/>
</dbReference>
<comment type="function">
    <text evidence="3">Catalyzes a proton abstraction reaction that results in 2,5-elimination of pyruvate from 2-succinyl-5-enolpyruvyl-6-hydroxy-3-cyclohexene-1-carboxylate (SEPHCHC) and the formation of 2-succinyl-6-hydroxy-2,4-cyclohexadiene-1-carboxylate (SHCHC).</text>
</comment>
<dbReference type="PRINTS" id="PR00111">
    <property type="entry name" value="ABHYDROLASE"/>
</dbReference>
<name>A0A2I0QUV4_9BACI</name>
<dbReference type="EMBL" id="PJNH01000002">
    <property type="protein sequence ID" value="PKR78133.1"/>
    <property type="molecule type" value="Genomic_DNA"/>
</dbReference>
<reference evidence="5 6" key="1">
    <citation type="submission" date="2017-06" db="EMBL/GenBank/DDBJ databases">
        <title>the draft geome sequence of Illustriluteabacillus marina B3227.</title>
        <authorList>
            <person name="He R.-H."/>
            <person name="Du Z.-J."/>
        </authorList>
    </citation>
    <scope>NUCLEOTIDE SEQUENCE [LARGE SCALE GENOMIC DNA]</scope>
    <source>
        <strain evidence="5 6">B3227</strain>
    </source>
</reference>
<dbReference type="EC" id="4.2.99.20" evidence="3"/>
<keyword evidence="6" id="KW-1185">Reference proteome</keyword>
<dbReference type="RefSeq" id="WP_101331739.1">
    <property type="nucleotide sequence ID" value="NZ_PJNH01000002.1"/>
</dbReference>
<evidence type="ECO:0000256" key="1">
    <source>
        <dbReference type="ARBA" id="ARBA00022428"/>
    </source>
</evidence>
<comment type="pathway">
    <text evidence="3">Quinol/quinone metabolism; menaquinone biosynthesis.</text>
</comment>
<dbReference type="UniPathway" id="UPA01057">
    <property type="reaction ID" value="UER00900"/>
</dbReference>
<dbReference type="NCBIfam" id="TIGR03695">
    <property type="entry name" value="menH_SHCHC"/>
    <property type="match status" value="1"/>
</dbReference>
<dbReference type="Gene3D" id="3.40.50.1820">
    <property type="entry name" value="alpha/beta hydrolase"/>
    <property type="match status" value="1"/>
</dbReference>
<keyword evidence="2 3" id="KW-0456">Lyase</keyword>
<gene>
    <name evidence="3 5" type="primary">menH</name>
    <name evidence="5" type="ORF">CEY16_09475</name>
</gene>
<evidence type="ECO:0000259" key="4">
    <source>
        <dbReference type="Pfam" id="PF00561"/>
    </source>
</evidence>
<dbReference type="OrthoDB" id="9808398at2"/>
<dbReference type="GO" id="GO:0009234">
    <property type="term" value="P:menaquinone biosynthetic process"/>
    <property type="evidence" value="ECO:0007669"/>
    <property type="project" value="UniProtKB-UniRule"/>
</dbReference>
<dbReference type="InterPro" id="IPR022485">
    <property type="entry name" value="SHCHC_synthase_MenH"/>
</dbReference>
<dbReference type="PANTHER" id="PTHR42916">
    <property type="entry name" value="2-SUCCINYL-5-ENOLPYRUVYL-6-HYDROXY-3-CYCLOHEXENE-1-CARBOXYLATE SYNTHASE"/>
    <property type="match status" value="1"/>
</dbReference>
<evidence type="ECO:0000313" key="5">
    <source>
        <dbReference type="EMBL" id="PKR78133.1"/>
    </source>
</evidence>
<feature type="domain" description="AB hydrolase-1" evidence="4">
    <location>
        <begin position="20"/>
        <end position="250"/>
    </location>
</feature>
<accession>A0A2I0QUV4</accession>
<dbReference type="AlphaFoldDB" id="A0A2I0QUV4"/>
<dbReference type="GO" id="GO:0070205">
    <property type="term" value="F:2-succinyl-6-hydroxy-2,4-cyclohexadiene-1-carboxylate synthase activity"/>
    <property type="evidence" value="ECO:0007669"/>
    <property type="project" value="UniProtKB-UniRule"/>
</dbReference>
<comment type="catalytic activity">
    <reaction evidence="3">
        <text>5-enolpyruvoyl-6-hydroxy-2-succinyl-cyclohex-3-ene-1-carboxylate = (1R,6R)-6-hydroxy-2-succinyl-cyclohexa-2,4-diene-1-carboxylate + pyruvate</text>
        <dbReference type="Rhea" id="RHEA:25597"/>
        <dbReference type="ChEBI" id="CHEBI:15361"/>
        <dbReference type="ChEBI" id="CHEBI:58689"/>
        <dbReference type="ChEBI" id="CHEBI:58818"/>
        <dbReference type="EC" id="4.2.99.20"/>
    </reaction>
</comment>
<evidence type="ECO:0000256" key="3">
    <source>
        <dbReference type="HAMAP-Rule" id="MF_01660"/>
    </source>
</evidence>
<dbReference type="PANTHER" id="PTHR42916:SF1">
    <property type="entry name" value="PROTEIN PHYLLO, CHLOROPLASTIC"/>
    <property type="match status" value="1"/>
</dbReference>
<comment type="similarity">
    <text evidence="3">Belongs to the AB hydrolase superfamily. MenH family.</text>
</comment>
<dbReference type="Proteomes" id="UP000243524">
    <property type="component" value="Unassembled WGS sequence"/>
</dbReference>
<sequence length="267" mass="30517">MIINVGLNKYYVERIGEGTPMVCFHGFTGSTDTWREIAEKYRGQFQWILIDLPGHGKSNTDYLNNMEDACKELDEVLDQLSLKSFYLMGYSMGGRTALVYAHLFPEKIKKLILESASPGLEGESKIERKKKDENLAEWIEIVGIEMFVDYWESIPLFDSHEQLSSNKKAHLRNERLSQTATGLSLSLRSMGTGHQPSMWKHLPDINFPVLLITGSLDKKFTELNQNMKDKLPQAQHYIFSGVGHAPHMENSESFGRIVSEFLIQRLN</sequence>
<evidence type="ECO:0000313" key="6">
    <source>
        <dbReference type="Proteomes" id="UP000243524"/>
    </source>
</evidence>
<dbReference type="HAMAP" id="MF_01660">
    <property type="entry name" value="MenH"/>
    <property type="match status" value="1"/>
</dbReference>
<comment type="pathway">
    <text evidence="3">Quinol/quinone metabolism; 1,4-dihydroxy-2-naphthoate biosynthesis; 1,4-dihydroxy-2-naphthoate from chorismate: step 3/7.</text>
</comment>